<dbReference type="AlphaFoldDB" id="A0AAJ6ZW55"/>
<keyword evidence="6 10" id="KW-1133">Transmembrane helix</keyword>
<evidence type="ECO:0000256" key="5">
    <source>
        <dbReference type="ARBA" id="ARBA00022725"/>
    </source>
</evidence>
<feature type="transmembrane region" description="Helical" evidence="10">
    <location>
        <begin position="267"/>
        <end position="290"/>
    </location>
</feature>
<keyword evidence="3" id="KW-0716">Sensory transduction</keyword>
<dbReference type="PANTHER" id="PTHR21137">
    <property type="entry name" value="ODORANT RECEPTOR"/>
    <property type="match status" value="1"/>
</dbReference>
<dbReference type="GeneID" id="106126980"/>
<gene>
    <name evidence="11" type="primary">LOC106126980</name>
</gene>
<sequence length="298" mass="34402">MFVEVYERLKRKGLRKVLKLIKNNNDMPMQFERSTGKRKGIFKYLKTIVLICYALHFFNEILIYLPKRLAETDEFSIVSCVGLEPISESPNKEICKALLTIQLFGAMVVVVSYDTTFLFLFGYTASMFSILREEIMSLDVRDEDTERQEVVETVENRLKNIVNRHSLTLHTVENIQNIYNFSIGVSVGEDAITMCLFFVMPLNVSLNFIPLLIHDFLAFFLYCYQGQKITTAAERFEMEVYSCGWENFGVKEQKMILTMLRQSQKPVIINAASVVPICIYTFACTMQSIYKFGAAFKS</sequence>
<name>A0AAJ6ZW55_PAPXU</name>
<evidence type="ECO:0000256" key="3">
    <source>
        <dbReference type="ARBA" id="ARBA00022606"/>
    </source>
</evidence>
<keyword evidence="2" id="KW-1003">Cell membrane</keyword>
<keyword evidence="5" id="KW-0552">Olfaction</keyword>
<evidence type="ECO:0000256" key="9">
    <source>
        <dbReference type="ARBA" id="ARBA00023224"/>
    </source>
</evidence>
<evidence type="ECO:0000256" key="8">
    <source>
        <dbReference type="ARBA" id="ARBA00023170"/>
    </source>
</evidence>
<feature type="transmembrane region" description="Helical" evidence="10">
    <location>
        <begin position="206"/>
        <end position="224"/>
    </location>
</feature>
<accession>A0AAJ6ZW55</accession>
<dbReference type="Proteomes" id="UP000694872">
    <property type="component" value="Unplaced"/>
</dbReference>
<dbReference type="RefSeq" id="XP_013180345.1">
    <property type="nucleotide sequence ID" value="XM_013324891.1"/>
</dbReference>
<feature type="transmembrane region" description="Helical" evidence="10">
    <location>
        <begin position="44"/>
        <end position="65"/>
    </location>
</feature>
<dbReference type="GO" id="GO:0007165">
    <property type="term" value="P:signal transduction"/>
    <property type="evidence" value="ECO:0007669"/>
    <property type="project" value="UniProtKB-KW"/>
</dbReference>
<evidence type="ECO:0000313" key="11">
    <source>
        <dbReference type="RefSeq" id="XP_013180345.1"/>
    </source>
</evidence>
<evidence type="ECO:0000256" key="10">
    <source>
        <dbReference type="SAM" id="Phobius"/>
    </source>
</evidence>
<evidence type="ECO:0000256" key="6">
    <source>
        <dbReference type="ARBA" id="ARBA00022989"/>
    </source>
</evidence>
<dbReference type="Pfam" id="PF02949">
    <property type="entry name" value="7tm_6"/>
    <property type="match status" value="1"/>
</dbReference>
<keyword evidence="9" id="KW-0807">Transducer</keyword>
<protein>
    <submittedName>
        <fullName evidence="11">Odorant receptor 10a-like</fullName>
    </submittedName>
</protein>
<dbReference type="PANTHER" id="PTHR21137:SF35">
    <property type="entry name" value="ODORANT RECEPTOR 19A-RELATED"/>
    <property type="match status" value="1"/>
</dbReference>
<feature type="transmembrane region" description="Helical" evidence="10">
    <location>
        <begin position="178"/>
        <end position="200"/>
    </location>
</feature>
<keyword evidence="4 10" id="KW-0812">Transmembrane</keyword>
<dbReference type="GO" id="GO:0005886">
    <property type="term" value="C:plasma membrane"/>
    <property type="evidence" value="ECO:0007669"/>
    <property type="project" value="UniProtKB-SubCell"/>
</dbReference>
<feature type="transmembrane region" description="Helical" evidence="10">
    <location>
        <begin position="97"/>
        <end position="123"/>
    </location>
</feature>
<reference evidence="11" key="1">
    <citation type="submission" date="2025-08" db="UniProtKB">
        <authorList>
            <consortium name="RefSeq"/>
        </authorList>
    </citation>
    <scope>IDENTIFICATION</scope>
</reference>
<keyword evidence="7 10" id="KW-0472">Membrane</keyword>
<dbReference type="GO" id="GO:0005549">
    <property type="term" value="F:odorant binding"/>
    <property type="evidence" value="ECO:0007669"/>
    <property type="project" value="InterPro"/>
</dbReference>
<evidence type="ECO:0000256" key="7">
    <source>
        <dbReference type="ARBA" id="ARBA00023136"/>
    </source>
</evidence>
<evidence type="ECO:0000256" key="2">
    <source>
        <dbReference type="ARBA" id="ARBA00022475"/>
    </source>
</evidence>
<evidence type="ECO:0000256" key="1">
    <source>
        <dbReference type="ARBA" id="ARBA00004651"/>
    </source>
</evidence>
<dbReference type="InterPro" id="IPR004117">
    <property type="entry name" value="7tm6_olfct_rcpt"/>
</dbReference>
<comment type="subcellular location">
    <subcellularLocation>
        <location evidence="1">Cell membrane</location>
        <topology evidence="1">Multi-pass membrane protein</topology>
    </subcellularLocation>
</comment>
<evidence type="ECO:0000256" key="4">
    <source>
        <dbReference type="ARBA" id="ARBA00022692"/>
    </source>
</evidence>
<proteinExistence type="predicted"/>
<keyword evidence="8" id="KW-0675">Receptor</keyword>
<dbReference type="GO" id="GO:0004984">
    <property type="term" value="F:olfactory receptor activity"/>
    <property type="evidence" value="ECO:0007669"/>
    <property type="project" value="InterPro"/>
</dbReference>
<dbReference type="KEGG" id="pxu:106126980"/>
<organism evidence="11">
    <name type="scientific">Papilio xuthus</name>
    <name type="common">Asian swallowtail butterfly</name>
    <dbReference type="NCBI Taxonomy" id="66420"/>
    <lineage>
        <taxon>Eukaryota</taxon>
        <taxon>Metazoa</taxon>
        <taxon>Ecdysozoa</taxon>
        <taxon>Arthropoda</taxon>
        <taxon>Hexapoda</taxon>
        <taxon>Insecta</taxon>
        <taxon>Pterygota</taxon>
        <taxon>Neoptera</taxon>
        <taxon>Endopterygota</taxon>
        <taxon>Lepidoptera</taxon>
        <taxon>Glossata</taxon>
        <taxon>Ditrysia</taxon>
        <taxon>Papilionoidea</taxon>
        <taxon>Papilionidae</taxon>
        <taxon>Papilioninae</taxon>
        <taxon>Papilio</taxon>
    </lineage>
</organism>